<gene>
    <name evidence="3" type="ORF">B5G21_01045</name>
</gene>
<dbReference type="PANTHER" id="PTHR43208:SF1">
    <property type="entry name" value="ABC TRANSPORTER SUBSTRATE-BINDING PROTEIN"/>
    <property type="match status" value="1"/>
</dbReference>
<dbReference type="RefSeq" id="WP_087185660.1">
    <property type="nucleotide sequence ID" value="NZ_CALUIC010000003.1"/>
</dbReference>
<dbReference type="AlphaFoldDB" id="A0A1Y3U739"/>
<dbReference type="SUPFAM" id="SSF110849">
    <property type="entry name" value="ParB/Sulfiredoxin"/>
    <property type="match status" value="1"/>
</dbReference>
<dbReference type="PANTHER" id="PTHR43208">
    <property type="entry name" value="ABC TRANSPORTER SUBSTRATE-BINDING PROTEIN"/>
    <property type="match status" value="1"/>
</dbReference>
<dbReference type="GO" id="GO:0005886">
    <property type="term" value="C:plasma membrane"/>
    <property type="evidence" value="ECO:0007669"/>
    <property type="project" value="InterPro"/>
</dbReference>
<dbReference type="eggNOG" id="COG1744">
    <property type="taxonomic scope" value="Bacteria"/>
</dbReference>
<dbReference type="EMBL" id="NFHO01000001">
    <property type="protein sequence ID" value="OUN44553.1"/>
    <property type="molecule type" value="Genomic_DNA"/>
</dbReference>
<feature type="domain" description="ABC transporter substrate-binding protein PnrA-like" evidence="2">
    <location>
        <begin position="308"/>
        <end position="467"/>
    </location>
</feature>
<organism evidence="3 4">
    <name type="scientific">Enorma massiliensis</name>
    <dbReference type="NCBI Taxonomy" id="1472761"/>
    <lineage>
        <taxon>Bacteria</taxon>
        <taxon>Bacillati</taxon>
        <taxon>Actinomycetota</taxon>
        <taxon>Coriobacteriia</taxon>
        <taxon>Coriobacteriales</taxon>
        <taxon>Coriobacteriaceae</taxon>
        <taxon>Enorma</taxon>
    </lineage>
</organism>
<dbReference type="Proteomes" id="UP000196560">
    <property type="component" value="Unassembled WGS sequence"/>
</dbReference>
<dbReference type="Gene3D" id="3.40.50.2300">
    <property type="match status" value="2"/>
</dbReference>
<keyword evidence="4" id="KW-1185">Reference proteome</keyword>
<dbReference type="InterPro" id="IPR036086">
    <property type="entry name" value="ParB/Sulfiredoxin_sf"/>
</dbReference>
<name>A0A1Y3U739_9ACTN</name>
<dbReference type="Pfam" id="PF02608">
    <property type="entry name" value="Bmp"/>
    <property type="match status" value="1"/>
</dbReference>
<evidence type="ECO:0000256" key="1">
    <source>
        <dbReference type="ARBA" id="ARBA00022729"/>
    </source>
</evidence>
<evidence type="ECO:0000259" key="2">
    <source>
        <dbReference type="Pfam" id="PF02608"/>
    </source>
</evidence>
<keyword evidence="1" id="KW-0732">Signal</keyword>
<reference evidence="4" key="1">
    <citation type="submission" date="2017-04" db="EMBL/GenBank/DDBJ databases">
        <title>Function of individual gut microbiota members based on whole genome sequencing of pure cultures obtained from chicken caecum.</title>
        <authorList>
            <person name="Medvecky M."/>
            <person name="Cejkova D."/>
            <person name="Polansky O."/>
            <person name="Karasova D."/>
            <person name="Kubasova T."/>
            <person name="Cizek A."/>
            <person name="Rychlik I."/>
        </authorList>
    </citation>
    <scope>NUCLEOTIDE SEQUENCE [LARGE SCALE GENOMIC DNA]</scope>
    <source>
        <strain evidence="4">An70</strain>
    </source>
</reference>
<accession>A0A1Y3U739</accession>
<evidence type="ECO:0000313" key="3">
    <source>
        <dbReference type="EMBL" id="OUN44553.1"/>
    </source>
</evidence>
<protein>
    <submittedName>
        <fullName evidence="3">BMP family ABC transporter substrate-binding protein</fullName>
    </submittedName>
</protein>
<dbReference type="InterPro" id="IPR003760">
    <property type="entry name" value="PnrA-like"/>
</dbReference>
<proteinExistence type="predicted"/>
<dbReference type="InterPro" id="IPR052910">
    <property type="entry name" value="ABC-Purine-Binding"/>
</dbReference>
<sequence>MLDDYRRARKLGHKQLQTDVSAGRYPYLPALDDILKGEGYQGEVPVGTMEIDIDLIAGTRTRGRQNTFATNFMPLPESGSEFSMKWSDLIDSQRAEGIRDPIVVYEFMQRFYVQEGNKRVSVLRYLGQPTILASVTRVVPMPSDTEAYRIYQEFMRFFNVAPIYGIVFTREGDYVRLAAFAGQDLDHAWPQEVVRDFRSAFETFLGAFRKRGGEHLGLTAGEAFLAYLGVFGYDEAVRALPSEVDQNVERMWGEFVVKRDGGKVAYLEDPRSSRAAIIPELKNLYKDVVRSKPFRASFIYGENPLVDGWTALHEQGRFELERRLGATISTRAYRDCVDATDFDLAVDDALAEGSDLIVTIAPTQMRDSLRAAVAHPECTFINCSVSLSHSAVRTFSIRLYEAKFLLGALAASMAENHKVGYVAETPVFGSVSEINAFAIGAAMVDPLVTVYLKWFSAKDYDWKRELAEEEVRIVSARDYPNPADPGEAWGLYRVEEDGTTTHLAEPVLKWGRYYQLIVQSIRSETWHKEQSELSGLALNYWWGMSSGVLDVGLSDGLPYGQRALIEVLRQSVLTRRIDPFAGELASQEGPVKAAEAGRLSSEEIVRMSWLNANVVGRLPEQRELSEEGLEKVEVSGLIPVDVAKLPHKGTTLA</sequence>
<dbReference type="STRING" id="1118060.GCA_000311845_00898"/>
<evidence type="ECO:0000313" key="4">
    <source>
        <dbReference type="Proteomes" id="UP000196560"/>
    </source>
</evidence>
<comment type="caution">
    <text evidence="3">The sequence shown here is derived from an EMBL/GenBank/DDBJ whole genome shotgun (WGS) entry which is preliminary data.</text>
</comment>